<accession>A0AA88NTR3</accession>
<dbReference type="EMBL" id="JAVHJS010000003">
    <property type="protein sequence ID" value="KAK2864653.1"/>
    <property type="molecule type" value="Genomic_DNA"/>
</dbReference>
<sequence length="309" mass="35656">MDVLKSVRRVMRSPSVSKQPQDKHKKLPENWTDTRETLVDGMTFNLRHMGMTLVDQPKGEDMSAAAIRRIIATAKAGGKKLLKVALTVSPQEIVIYDRVSNQLIERTSIYRISYCTTDKMHNKVFAYIVQNQRNKMLECHAFLCAKKKVAQAVTLTVAQAFTMAFETWQLDREEKEQKSGSVLKTSNNTQPETSEIALTGIYFVAFGCTFFFFLDSVKENLLDFEDCPRLHIENTENLEHHLEKHKENENSIIWEVNDDLDEAFSRLAESCTIPQILDTGLNELRSIHNLFLCFFLLLLLFIFFLERHL</sequence>
<keyword evidence="6" id="KW-1207">Sterol metabolism</keyword>
<dbReference type="Gene3D" id="2.30.29.30">
    <property type="entry name" value="Pleckstrin-homology domain (PH domain)/Phosphotyrosine-binding domain (PTB)"/>
    <property type="match status" value="1"/>
</dbReference>
<dbReference type="InterPro" id="IPR006020">
    <property type="entry name" value="PTB/PI_dom"/>
</dbReference>
<evidence type="ECO:0000256" key="7">
    <source>
        <dbReference type="ARBA" id="ARBA00023221"/>
    </source>
</evidence>
<evidence type="ECO:0000256" key="9">
    <source>
        <dbReference type="SAM" id="Phobius"/>
    </source>
</evidence>
<dbReference type="Pfam" id="PF00640">
    <property type="entry name" value="PID"/>
    <property type="match status" value="1"/>
</dbReference>
<dbReference type="AlphaFoldDB" id="A0AA88NTR3"/>
<dbReference type="GO" id="GO:0006897">
    <property type="term" value="P:endocytosis"/>
    <property type="evidence" value="ECO:0007669"/>
    <property type="project" value="UniProtKB-KW"/>
</dbReference>
<name>A0AA88NTR3_TACVA</name>
<dbReference type="GO" id="GO:0005769">
    <property type="term" value="C:early endosome"/>
    <property type="evidence" value="ECO:0007669"/>
    <property type="project" value="TreeGrafter"/>
</dbReference>
<evidence type="ECO:0000259" key="10">
    <source>
        <dbReference type="PROSITE" id="PS01179"/>
    </source>
</evidence>
<keyword evidence="4" id="KW-0254">Endocytosis</keyword>
<comment type="caution">
    <text evidence="11">The sequence shown here is derived from an EMBL/GenBank/DDBJ whole genome shotgun (WGS) entry which is preliminary data.</text>
</comment>
<feature type="transmembrane region" description="Helical" evidence="9">
    <location>
        <begin position="287"/>
        <end position="305"/>
    </location>
</feature>
<dbReference type="InterPro" id="IPR011993">
    <property type="entry name" value="PH-like_dom_sf"/>
</dbReference>
<evidence type="ECO:0000256" key="1">
    <source>
        <dbReference type="ARBA" id="ARBA00004496"/>
    </source>
</evidence>
<keyword evidence="9" id="KW-1133">Transmembrane helix</keyword>
<feature type="transmembrane region" description="Helical" evidence="9">
    <location>
        <begin position="196"/>
        <end position="214"/>
    </location>
</feature>
<feature type="region of interest" description="Disordered" evidence="8">
    <location>
        <begin position="1"/>
        <end position="27"/>
    </location>
</feature>
<keyword evidence="9" id="KW-0472">Membrane</keyword>
<dbReference type="GO" id="GO:0008203">
    <property type="term" value="P:cholesterol metabolic process"/>
    <property type="evidence" value="ECO:0007669"/>
    <property type="project" value="UniProtKB-KW"/>
</dbReference>
<keyword evidence="9" id="KW-0812">Transmembrane</keyword>
<dbReference type="SUPFAM" id="SSF50729">
    <property type="entry name" value="PH domain-like"/>
    <property type="match status" value="1"/>
</dbReference>
<dbReference type="PANTHER" id="PTHR11232:SF35">
    <property type="entry name" value="LOW DENSITY LIPOPROTEIN RECEPTOR ADAPTER PROTEIN 1"/>
    <property type="match status" value="1"/>
</dbReference>
<dbReference type="PROSITE" id="PS01179">
    <property type="entry name" value="PID"/>
    <property type="match status" value="1"/>
</dbReference>
<dbReference type="Proteomes" id="UP001187315">
    <property type="component" value="Unassembled WGS sequence"/>
</dbReference>
<keyword evidence="5" id="KW-0443">Lipid metabolism</keyword>
<reference evidence="11" key="1">
    <citation type="submission" date="2023-08" db="EMBL/GenBank/DDBJ databases">
        <title>Pelteobagrus vachellii genome.</title>
        <authorList>
            <person name="Liu H."/>
        </authorList>
    </citation>
    <scope>NUCLEOTIDE SEQUENCE</scope>
    <source>
        <strain evidence="11">PRFRI_2022a</strain>
        <tissue evidence="11">Muscle</tissue>
    </source>
</reference>
<evidence type="ECO:0000313" key="11">
    <source>
        <dbReference type="EMBL" id="KAK2864653.1"/>
    </source>
</evidence>
<protein>
    <recommendedName>
        <fullName evidence="10">PID domain-containing protein</fullName>
    </recommendedName>
</protein>
<dbReference type="FunFam" id="2.30.29.30:FF:000137">
    <property type="entry name" value="Low density lipoprotein receptor adapter protein 1"/>
    <property type="match status" value="1"/>
</dbReference>
<dbReference type="SMART" id="SM00462">
    <property type="entry name" value="PTB"/>
    <property type="match status" value="1"/>
</dbReference>
<dbReference type="CDD" id="cd13159">
    <property type="entry name" value="PTB_LDLRAP-mammal-like"/>
    <property type="match status" value="1"/>
</dbReference>
<keyword evidence="2" id="KW-0963">Cytoplasm</keyword>
<evidence type="ECO:0000256" key="2">
    <source>
        <dbReference type="ARBA" id="ARBA00022490"/>
    </source>
</evidence>
<keyword evidence="12" id="KW-1185">Reference proteome</keyword>
<evidence type="ECO:0000256" key="6">
    <source>
        <dbReference type="ARBA" id="ARBA00023166"/>
    </source>
</evidence>
<evidence type="ECO:0000256" key="5">
    <source>
        <dbReference type="ARBA" id="ARBA00023098"/>
    </source>
</evidence>
<feature type="compositionally biased region" description="Basic residues" evidence="8">
    <location>
        <begin position="1"/>
        <end position="11"/>
    </location>
</feature>
<keyword evidence="3" id="KW-0153">Cholesterol metabolism</keyword>
<evidence type="ECO:0000313" key="12">
    <source>
        <dbReference type="Proteomes" id="UP001187315"/>
    </source>
</evidence>
<feature type="domain" description="PID" evidence="10">
    <location>
        <begin position="40"/>
        <end position="166"/>
    </location>
</feature>
<comment type="subcellular location">
    <subcellularLocation>
        <location evidence="1">Cytoplasm</location>
    </subcellularLocation>
</comment>
<dbReference type="PANTHER" id="PTHR11232">
    <property type="entry name" value="PHOSPHOTYROSINE INTERACTION DOMAIN-CONTAINING FAMILY MEMBER"/>
    <property type="match status" value="1"/>
</dbReference>
<evidence type="ECO:0000256" key="8">
    <source>
        <dbReference type="SAM" id="MobiDB-lite"/>
    </source>
</evidence>
<proteinExistence type="predicted"/>
<evidence type="ECO:0000256" key="3">
    <source>
        <dbReference type="ARBA" id="ARBA00022548"/>
    </source>
</evidence>
<organism evidence="11 12">
    <name type="scientific">Tachysurus vachellii</name>
    <name type="common">Darkbarbel catfish</name>
    <name type="synonym">Pelteobagrus vachellii</name>
    <dbReference type="NCBI Taxonomy" id="175792"/>
    <lineage>
        <taxon>Eukaryota</taxon>
        <taxon>Metazoa</taxon>
        <taxon>Chordata</taxon>
        <taxon>Craniata</taxon>
        <taxon>Vertebrata</taxon>
        <taxon>Euteleostomi</taxon>
        <taxon>Actinopterygii</taxon>
        <taxon>Neopterygii</taxon>
        <taxon>Teleostei</taxon>
        <taxon>Ostariophysi</taxon>
        <taxon>Siluriformes</taxon>
        <taxon>Bagridae</taxon>
        <taxon>Tachysurus</taxon>
    </lineage>
</organism>
<gene>
    <name evidence="11" type="ORF">Q7C36_003807</name>
</gene>
<keyword evidence="7" id="KW-0753">Steroid metabolism</keyword>
<evidence type="ECO:0000256" key="4">
    <source>
        <dbReference type="ARBA" id="ARBA00022583"/>
    </source>
</evidence>
<dbReference type="InterPro" id="IPR051133">
    <property type="entry name" value="Adapter_Engulfment-Domain"/>
</dbReference>